<dbReference type="GO" id="GO:0005737">
    <property type="term" value="C:cytoplasm"/>
    <property type="evidence" value="ECO:0007669"/>
    <property type="project" value="TreeGrafter"/>
</dbReference>
<dbReference type="InterPro" id="IPR015917">
    <property type="entry name" value="Pept_C14A"/>
</dbReference>
<evidence type="ECO:0000259" key="3">
    <source>
        <dbReference type="PROSITE" id="PS50208"/>
    </source>
</evidence>
<keyword evidence="4" id="KW-1185">Reference proteome</keyword>
<dbReference type="PROSITE" id="PS50208">
    <property type="entry name" value="CASPASE_P20"/>
    <property type="match status" value="1"/>
</dbReference>
<accession>A0A8B8CUF2</accession>
<evidence type="ECO:0000313" key="5">
    <source>
        <dbReference type="RefSeq" id="XP_022319487.1"/>
    </source>
</evidence>
<dbReference type="GO" id="GO:0043525">
    <property type="term" value="P:positive regulation of neuron apoptotic process"/>
    <property type="evidence" value="ECO:0007669"/>
    <property type="project" value="TreeGrafter"/>
</dbReference>
<dbReference type="GO" id="GO:0004197">
    <property type="term" value="F:cysteine-type endopeptidase activity"/>
    <property type="evidence" value="ECO:0007669"/>
    <property type="project" value="InterPro"/>
</dbReference>
<feature type="compositionally biased region" description="Polar residues" evidence="2">
    <location>
        <begin position="280"/>
        <end position="296"/>
    </location>
</feature>
<feature type="compositionally biased region" description="Basic and acidic residues" evidence="2">
    <location>
        <begin position="220"/>
        <end position="231"/>
    </location>
</feature>
<feature type="domain" description="Caspase family p20" evidence="3">
    <location>
        <begin position="52"/>
        <end position="194"/>
    </location>
</feature>
<dbReference type="OrthoDB" id="6144245at2759"/>
<dbReference type="PANTHER" id="PTHR10454">
    <property type="entry name" value="CASPASE"/>
    <property type="match status" value="1"/>
</dbReference>
<dbReference type="RefSeq" id="XP_022319487.1">
    <property type="nucleotide sequence ID" value="XM_022463779.1"/>
</dbReference>
<dbReference type="GeneID" id="111122170"/>
<dbReference type="SUPFAM" id="SSF52129">
    <property type="entry name" value="Caspase-like"/>
    <property type="match status" value="2"/>
</dbReference>
<dbReference type="Proteomes" id="UP000694844">
    <property type="component" value="Chromosome 2"/>
</dbReference>
<name>A0A8B8CUF2_CRAVI</name>
<dbReference type="AlphaFoldDB" id="A0A8B8CUF2"/>
<dbReference type="SMART" id="SM00115">
    <property type="entry name" value="CASc"/>
    <property type="match status" value="1"/>
</dbReference>
<evidence type="ECO:0000256" key="1">
    <source>
        <dbReference type="ARBA" id="ARBA00010134"/>
    </source>
</evidence>
<dbReference type="PRINTS" id="PR00376">
    <property type="entry name" value="IL1BCENZYME"/>
</dbReference>
<dbReference type="InterPro" id="IPR001309">
    <property type="entry name" value="Pept_C14_p20"/>
</dbReference>
<evidence type="ECO:0000256" key="2">
    <source>
        <dbReference type="SAM" id="MobiDB-lite"/>
    </source>
</evidence>
<dbReference type="KEGG" id="cvn:111122170"/>
<evidence type="ECO:0000313" key="4">
    <source>
        <dbReference type="Proteomes" id="UP000694844"/>
    </source>
</evidence>
<feature type="region of interest" description="Disordered" evidence="2">
    <location>
        <begin position="200"/>
        <end position="304"/>
    </location>
</feature>
<dbReference type="PANTHER" id="PTHR10454:SF199">
    <property type="entry name" value="CASPASE FAMILY P20 DOMAIN-CONTAINING PROTEIN"/>
    <property type="match status" value="1"/>
</dbReference>
<dbReference type="Gene3D" id="3.30.70.1470">
    <property type="entry name" value="Caspase-like"/>
    <property type="match status" value="1"/>
</dbReference>
<reference evidence="5" key="1">
    <citation type="submission" date="2025-08" db="UniProtKB">
        <authorList>
            <consortium name="RefSeq"/>
        </authorList>
    </citation>
    <scope>IDENTIFICATION</scope>
    <source>
        <tissue evidence="5">Whole sample</tissue>
    </source>
</reference>
<dbReference type="GO" id="GO:0006915">
    <property type="term" value="P:apoptotic process"/>
    <property type="evidence" value="ECO:0007669"/>
    <property type="project" value="TreeGrafter"/>
</dbReference>
<dbReference type="InterPro" id="IPR029030">
    <property type="entry name" value="Caspase-like_dom_sf"/>
</dbReference>
<dbReference type="GO" id="GO:0006508">
    <property type="term" value="P:proteolysis"/>
    <property type="evidence" value="ECO:0007669"/>
    <property type="project" value="InterPro"/>
</dbReference>
<protein>
    <submittedName>
        <fullName evidence="5">Uncharacterized protein LOC111122170 isoform X1</fullName>
    </submittedName>
</protein>
<comment type="similarity">
    <text evidence="1">Belongs to the peptidase C14A family.</text>
</comment>
<organism evidence="4 5">
    <name type="scientific">Crassostrea virginica</name>
    <name type="common">Eastern oyster</name>
    <dbReference type="NCBI Taxonomy" id="6565"/>
    <lineage>
        <taxon>Eukaryota</taxon>
        <taxon>Metazoa</taxon>
        <taxon>Spiralia</taxon>
        <taxon>Lophotrochozoa</taxon>
        <taxon>Mollusca</taxon>
        <taxon>Bivalvia</taxon>
        <taxon>Autobranchia</taxon>
        <taxon>Pteriomorphia</taxon>
        <taxon>Ostreida</taxon>
        <taxon>Ostreoidea</taxon>
        <taxon>Ostreidae</taxon>
        <taxon>Crassostrea</taxon>
    </lineage>
</organism>
<gene>
    <name evidence="5" type="primary">LOC111122170</name>
</gene>
<proteinExistence type="inferred from homology"/>
<dbReference type="InterPro" id="IPR011600">
    <property type="entry name" value="Pept_C14_caspase"/>
</dbReference>
<sequence>MAKIQIFTGSQLNDGQMLPSFKRYLHKELQKRMELKRNDVLDSREYNFRHDVRGIAVVISNEKFCPDSGNKMESREYAEEELRKMKEMFSGLGFIVMLFKDLTAQQMYEVIQTVTSKEMDFFFEKSDAFACVLASHGNEVQEENPTNPNVKVYHHVIYGTDRAIRTHLLMDLLKGNRCRQLRGKPKLFFIQACRSRFSSDPSRFDQGVNISNNHSHRGRDKKESALDKSEDVASNENISTSKPDKVESSAGCPKQEIAPEDPDFLSDGDKVLSNEKLRKNAQSPNGGECNENIQQNEESDKMERTTELYRRLSIDDDVVPCLTVEIVQEKTKDNCEDSNVQEETKDNCEDSNVQEETKDICEDSNVIERSLNWVRKRVYRKSNEKPRMKHHLDSMTTVMTPCHNDFLVMYSTSQGKAGFGRDGEGGWLLHVMHGFMAKHIQHIRQHNDNCLDFLLVMTQVMDHICVHFETNTGSPTTSGLKTAPTLQHKLSNDLIFRNKYILN</sequence>
<dbReference type="Pfam" id="PF00656">
    <property type="entry name" value="Peptidase_C14"/>
    <property type="match status" value="1"/>
</dbReference>
<feature type="compositionally biased region" description="Basic and acidic residues" evidence="2">
    <location>
        <begin position="267"/>
        <end position="278"/>
    </location>
</feature>
<dbReference type="Gene3D" id="3.40.50.1460">
    <property type="match status" value="1"/>
</dbReference>
<dbReference type="InterPro" id="IPR002398">
    <property type="entry name" value="Pept_C14"/>
</dbReference>
<feature type="compositionally biased region" description="Polar residues" evidence="2">
    <location>
        <begin position="232"/>
        <end position="241"/>
    </location>
</feature>